<feature type="domain" description="KIB1-4 beta-propeller" evidence="1">
    <location>
        <begin position="83"/>
        <end position="220"/>
    </location>
</feature>
<reference evidence="2" key="1">
    <citation type="submission" date="2015-06" db="UniProtKB">
        <authorList>
            <consortium name="EnsemblPlants"/>
        </authorList>
    </citation>
    <scope>IDENTIFICATION</scope>
</reference>
<evidence type="ECO:0000259" key="1">
    <source>
        <dbReference type="Pfam" id="PF03478"/>
    </source>
</evidence>
<dbReference type="InterPro" id="IPR005174">
    <property type="entry name" value="KIB1-4_b-propeller"/>
</dbReference>
<dbReference type="Pfam" id="PF03478">
    <property type="entry name" value="Beta-prop_KIB1-4"/>
    <property type="match status" value="1"/>
</dbReference>
<organism evidence="2">
    <name type="scientific">Aegilops tauschii</name>
    <name type="common">Tausch's goatgrass</name>
    <name type="synonym">Aegilops squarrosa</name>
    <dbReference type="NCBI Taxonomy" id="37682"/>
    <lineage>
        <taxon>Eukaryota</taxon>
        <taxon>Viridiplantae</taxon>
        <taxon>Streptophyta</taxon>
        <taxon>Embryophyta</taxon>
        <taxon>Tracheophyta</taxon>
        <taxon>Spermatophyta</taxon>
        <taxon>Magnoliopsida</taxon>
        <taxon>Liliopsida</taxon>
        <taxon>Poales</taxon>
        <taxon>Poaceae</taxon>
        <taxon>BOP clade</taxon>
        <taxon>Pooideae</taxon>
        <taxon>Triticodae</taxon>
        <taxon>Triticeae</taxon>
        <taxon>Triticinae</taxon>
        <taxon>Aegilops</taxon>
    </lineage>
</organism>
<protein>
    <recommendedName>
        <fullName evidence="1">KIB1-4 beta-propeller domain-containing protein</fullName>
    </recommendedName>
</protein>
<sequence>MPPKDWSSLAPDLVSCVGDVFLDSGDIDYYVNLRACSMVGFPSSLASHRFRCHVAMGAGMTAPLLFLFSSDSRRWCDPSHPSPRWFRMEHISSTPICTVVSLESPVYITDMGGSVMVVDCLEGHKKPEITTIIRRSNALGQNFLVDNAGELLLVCVPWWQWHSIYAKRTHVFKVDLEGKVLEPVRSIENRAIFLGRRCCLSVNVDHLPAIQGNCIYHYGDASIRLHMYHDHLEDGSREVVTLPALHCWSSPGNKKKTRTQELKVEEEHRWNFVAHTLAFSPWSLLNTNETDTCV</sequence>
<accession>M8CKD9</accession>
<dbReference type="PANTHER" id="PTHR33165">
    <property type="entry name" value="F-BOX DOMAIN CONTAINING PROTEIN-LIKE-RELATED"/>
    <property type="match status" value="1"/>
</dbReference>
<dbReference type="AlphaFoldDB" id="M8CKD9"/>
<evidence type="ECO:0000313" key="2">
    <source>
        <dbReference type="EnsemblPlants" id="EMT27802"/>
    </source>
</evidence>
<proteinExistence type="predicted"/>
<dbReference type="EnsemblPlants" id="EMT27802">
    <property type="protein sequence ID" value="EMT27802"/>
    <property type="gene ID" value="F775_14925"/>
</dbReference>
<dbReference type="PANTHER" id="PTHR33165:SF65">
    <property type="entry name" value="DUF295 DOMAIN-CONTAINING PROTEIN"/>
    <property type="match status" value="1"/>
</dbReference>
<name>M8CKD9_AEGTA</name>